<sequence>MALLLLSLLCMVQSEVAASATAASVGGGIITARQDDAVAPLRDKAQPLEIRSGRLLPIKFVSGNPGALAPESAFFLFNQVSAVQASTVYVFVPAPQASANQLRAPPSI</sequence>
<keyword evidence="3" id="KW-1185">Reference proteome</keyword>
<dbReference type="RefSeq" id="WP_097572633.1">
    <property type="nucleotide sequence ID" value="NZ_NWQG01000039.1"/>
</dbReference>
<evidence type="ECO:0000256" key="1">
    <source>
        <dbReference type="SAM" id="SignalP"/>
    </source>
</evidence>
<gene>
    <name evidence="2" type="ORF">CN311_07120</name>
</gene>
<dbReference type="Proteomes" id="UP000219182">
    <property type="component" value="Unassembled WGS sequence"/>
</dbReference>
<evidence type="ECO:0000313" key="2">
    <source>
        <dbReference type="EMBL" id="PDQ21811.1"/>
    </source>
</evidence>
<accession>A0A2A6FJI6</accession>
<feature type="signal peptide" evidence="1">
    <location>
        <begin position="1"/>
        <end position="17"/>
    </location>
</feature>
<dbReference type="AlphaFoldDB" id="A0A2A6FJI6"/>
<proteinExistence type="predicted"/>
<comment type="caution">
    <text evidence="2">The sequence shown here is derived from an EMBL/GenBank/DDBJ whole genome shotgun (WGS) entry which is preliminary data.</text>
</comment>
<evidence type="ECO:0000313" key="3">
    <source>
        <dbReference type="Proteomes" id="UP000219182"/>
    </source>
</evidence>
<feature type="chain" id="PRO_5013354824" evidence="1">
    <location>
        <begin position="18"/>
        <end position="108"/>
    </location>
</feature>
<keyword evidence="1" id="KW-0732">Signal</keyword>
<name>A0A2A6FJI6_9HYPH</name>
<dbReference type="EMBL" id="NWQG01000039">
    <property type="protein sequence ID" value="PDQ21811.1"/>
    <property type="molecule type" value="Genomic_DNA"/>
</dbReference>
<reference evidence="2 3" key="1">
    <citation type="submission" date="2017-09" db="EMBL/GenBank/DDBJ databases">
        <title>Mesorhizobum sanjuanii sp. nov. isolated from nodules of Lotus tenuis in saline-alkaline lowlands of Flooding Pampa.</title>
        <authorList>
            <person name="Sannazzaro A.I."/>
            <person name="Torres Tejerizo G.A."/>
            <person name="Fontana F."/>
            <person name="Cumpa Velazquez L.M."/>
            <person name="Hansen L."/>
            <person name="Pistorio M."/>
            <person name="Estrella M.J."/>
        </authorList>
    </citation>
    <scope>NUCLEOTIDE SEQUENCE [LARGE SCALE GENOMIC DNA]</scope>
    <source>
        <strain evidence="2 3">BSA136</strain>
    </source>
</reference>
<protein>
    <submittedName>
        <fullName evidence="2">Uncharacterized protein</fullName>
    </submittedName>
</protein>
<organism evidence="2 3">
    <name type="scientific">Mesorhizobium sanjuanii</name>
    <dbReference type="NCBI Taxonomy" id="2037900"/>
    <lineage>
        <taxon>Bacteria</taxon>
        <taxon>Pseudomonadati</taxon>
        <taxon>Pseudomonadota</taxon>
        <taxon>Alphaproteobacteria</taxon>
        <taxon>Hyphomicrobiales</taxon>
        <taxon>Phyllobacteriaceae</taxon>
        <taxon>Mesorhizobium</taxon>
    </lineage>
</organism>